<evidence type="ECO:0000313" key="4">
    <source>
        <dbReference type="WBParaSite" id="PTRK_0000323900.1"/>
    </source>
</evidence>
<evidence type="ECO:0000313" key="3">
    <source>
        <dbReference type="Proteomes" id="UP000038045"/>
    </source>
</evidence>
<reference evidence="4" key="1">
    <citation type="submission" date="2017-02" db="UniProtKB">
        <authorList>
            <consortium name="WormBaseParasite"/>
        </authorList>
    </citation>
    <scope>IDENTIFICATION</scope>
</reference>
<dbReference type="WBParaSite" id="PTRK_0000323900.1">
    <property type="protein sequence ID" value="PTRK_0000323900.1"/>
    <property type="gene ID" value="PTRK_0000323900"/>
</dbReference>
<feature type="domain" description="Reelin" evidence="2">
    <location>
        <begin position="46"/>
        <end position="173"/>
    </location>
</feature>
<sequence length="192" mass="22518">MVQFIYFILYILFISNDLIEGLLESKGYGCEMRQSMRLNKRLHGFPQKDQPPFIFQFINANGKHVKTYESNRNYTVRVVGFTRFKGFVIQARATDKEGSMIGSLTEGMFIEDHLWNKLGIQYQSCSKSYPTMDSVTHSNEKQKYIVEVKWRTERDVGPIQFLITIATNDKIYWERWVPISGLINPKQYPSNH</sequence>
<feature type="signal peptide" evidence="1">
    <location>
        <begin position="1"/>
        <end position="21"/>
    </location>
</feature>
<dbReference type="AlphaFoldDB" id="A0A0N4Z7S8"/>
<dbReference type="CDD" id="cd08544">
    <property type="entry name" value="Reeler"/>
    <property type="match status" value="1"/>
</dbReference>
<proteinExistence type="predicted"/>
<feature type="chain" id="PRO_5005891254" evidence="1">
    <location>
        <begin position="22"/>
        <end position="192"/>
    </location>
</feature>
<accession>A0A0N4Z7S8</accession>
<dbReference type="STRING" id="131310.A0A0N4Z7S8"/>
<dbReference type="InterPro" id="IPR002861">
    <property type="entry name" value="Reeler_dom"/>
</dbReference>
<keyword evidence="1" id="KW-0732">Signal</keyword>
<dbReference type="Proteomes" id="UP000038045">
    <property type="component" value="Unplaced"/>
</dbReference>
<keyword evidence="3" id="KW-1185">Reference proteome</keyword>
<dbReference type="Gene3D" id="2.60.40.4060">
    <property type="entry name" value="Reeler domain"/>
    <property type="match status" value="1"/>
</dbReference>
<dbReference type="Pfam" id="PF02014">
    <property type="entry name" value="Reeler"/>
    <property type="match status" value="1"/>
</dbReference>
<organism evidence="3 4">
    <name type="scientific">Parastrongyloides trichosuri</name>
    <name type="common">Possum-specific nematode worm</name>
    <dbReference type="NCBI Taxonomy" id="131310"/>
    <lineage>
        <taxon>Eukaryota</taxon>
        <taxon>Metazoa</taxon>
        <taxon>Ecdysozoa</taxon>
        <taxon>Nematoda</taxon>
        <taxon>Chromadorea</taxon>
        <taxon>Rhabditida</taxon>
        <taxon>Tylenchina</taxon>
        <taxon>Panagrolaimomorpha</taxon>
        <taxon>Strongyloidoidea</taxon>
        <taxon>Strongyloididae</taxon>
        <taxon>Parastrongyloides</taxon>
    </lineage>
</organism>
<evidence type="ECO:0000256" key="1">
    <source>
        <dbReference type="SAM" id="SignalP"/>
    </source>
</evidence>
<evidence type="ECO:0000259" key="2">
    <source>
        <dbReference type="Pfam" id="PF02014"/>
    </source>
</evidence>
<dbReference type="InterPro" id="IPR042307">
    <property type="entry name" value="Reeler_sf"/>
</dbReference>
<name>A0A0N4Z7S8_PARTI</name>
<protein>
    <submittedName>
        <fullName evidence="4">Reelin domain-containing protein</fullName>
    </submittedName>
</protein>